<dbReference type="NCBIfam" id="TIGR02532">
    <property type="entry name" value="IV_pilin_GFxxxE"/>
    <property type="match status" value="1"/>
</dbReference>
<dbReference type="PANTHER" id="PTHR30093">
    <property type="entry name" value="GENERAL SECRETION PATHWAY PROTEIN G"/>
    <property type="match status" value="1"/>
</dbReference>
<protein>
    <submittedName>
        <fullName evidence="3">Prepilin-type N-terminal cleavage/methylation domain-containing protein</fullName>
    </submittedName>
</protein>
<dbReference type="PRINTS" id="PR00813">
    <property type="entry name" value="BCTERIALGSPG"/>
</dbReference>
<dbReference type="AlphaFoldDB" id="A0A6B2M0F1"/>
<dbReference type="Pfam" id="PF07963">
    <property type="entry name" value="N_methyl"/>
    <property type="match status" value="1"/>
</dbReference>
<dbReference type="RefSeq" id="WP_163963097.1">
    <property type="nucleotide sequence ID" value="NZ_JAAGNX010000001.1"/>
</dbReference>
<keyword evidence="2" id="KW-0472">Membrane</keyword>
<feature type="transmembrane region" description="Helical" evidence="2">
    <location>
        <begin position="12"/>
        <end position="36"/>
    </location>
</feature>
<proteinExistence type="predicted"/>
<dbReference type="InterPro" id="IPR012902">
    <property type="entry name" value="N_methyl_site"/>
</dbReference>
<evidence type="ECO:0000313" key="4">
    <source>
        <dbReference type="Proteomes" id="UP000478417"/>
    </source>
</evidence>
<gene>
    <name evidence="3" type="ORF">G0Q06_05125</name>
</gene>
<dbReference type="PROSITE" id="PS00409">
    <property type="entry name" value="PROKAR_NTER_METHYL"/>
    <property type="match status" value="1"/>
</dbReference>
<dbReference type="InterPro" id="IPR045584">
    <property type="entry name" value="Pilin-like"/>
</dbReference>
<comment type="caution">
    <text evidence="3">The sequence shown here is derived from an EMBL/GenBank/DDBJ whole genome shotgun (WGS) entry which is preliminary data.</text>
</comment>
<dbReference type="InterPro" id="IPR000983">
    <property type="entry name" value="Bac_GSPG_pilin"/>
</dbReference>
<dbReference type="EMBL" id="JAAGNX010000001">
    <property type="protein sequence ID" value="NDV61826.1"/>
    <property type="molecule type" value="Genomic_DNA"/>
</dbReference>
<dbReference type="Proteomes" id="UP000478417">
    <property type="component" value="Unassembled WGS sequence"/>
</dbReference>
<evidence type="ECO:0000313" key="3">
    <source>
        <dbReference type="EMBL" id="NDV61826.1"/>
    </source>
</evidence>
<evidence type="ECO:0000256" key="1">
    <source>
        <dbReference type="ARBA" id="ARBA00022481"/>
    </source>
</evidence>
<dbReference type="GO" id="GO:0015627">
    <property type="term" value="C:type II protein secretion system complex"/>
    <property type="evidence" value="ECO:0007669"/>
    <property type="project" value="InterPro"/>
</dbReference>
<dbReference type="SUPFAM" id="SSF54523">
    <property type="entry name" value="Pili subunits"/>
    <property type="match status" value="1"/>
</dbReference>
<keyword evidence="2" id="KW-1133">Transmembrane helix</keyword>
<organism evidence="3 4">
    <name type="scientific">Oceanipulchritudo coccoides</name>
    <dbReference type="NCBI Taxonomy" id="2706888"/>
    <lineage>
        <taxon>Bacteria</taxon>
        <taxon>Pseudomonadati</taxon>
        <taxon>Verrucomicrobiota</taxon>
        <taxon>Opitutia</taxon>
        <taxon>Puniceicoccales</taxon>
        <taxon>Oceanipulchritudinaceae</taxon>
        <taxon>Oceanipulchritudo</taxon>
    </lineage>
</organism>
<accession>A0A6B2M0F1</accession>
<dbReference type="GO" id="GO:0015628">
    <property type="term" value="P:protein secretion by the type II secretion system"/>
    <property type="evidence" value="ECO:0007669"/>
    <property type="project" value="InterPro"/>
</dbReference>
<name>A0A6B2M0F1_9BACT</name>
<sequence length="167" mass="18341">MKRKGKSGFSLVEIAIVVAIIGILAALAIPLFSIILKKSRFSTLANDLRIFSDAFTTYALENADYPATHTTPGTYVPGMNVDKQLLSTAWLSKTPIGGVYTWVYTSDPNPANREAYIQLVEQGENTFNITLADILSLDEEIDDGNLGTGYLQVAGTRVRYYLRTNTP</sequence>
<keyword evidence="4" id="KW-1185">Reference proteome</keyword>
<keyword evidence="1" id="KW-0488">Methylation</keyword>
<reference evidence="3 4" key="1">
    <citation type="submission" date="2020-02" db="EMBL/GenBank/DDBJ databases">
        <title>Albibacoteraceae fam. nov., the first described family within the subdivision 4 Verrucomicrobia.</title>
        <authorList>
            <person name="Xi F."/>
        </authorList>
    </citation>
    <scope>NUCLEOTIDE SEQUENCE [LARGE SCALE GENOMIC DNA]</scope>
    <source>
        <strain evidence="3 4">CK1056</strain>
    </source>
</reference>
<dbReference type="Gene3D" id="3.30.700.10">
    <property type="entry name" value="Glycoprotein, Type 4 Pilin"/>
    <property type="match status" value="1"/>
</dbReference>
<keyword evidence="2" id="KW-0812">Transmembrane</keyword>
<evidence type="ECO:0000256" key="2">
    <source>
        <dbReference type="SAM" id="Phobius"/>
    </source>
</evidence>